<dbReference type="InterPro" id="IPR017996">
    <property type="entry name" value="MRJP/yellow-related"/>
</dbReference>
<evidence type="ECO:0000313" key="7">
    <source>
        <dbReference type="EMBL" id="KAL2716123.1"/>
    </source>
</evidence>
<keyword evidence="3" id="KW-0964">Secreted</keyword>
<evidence type="ECO:0000256" key="4">
    <source>
        <dbReference type="ARBA" id="ARBA00022729"/>
    </source>
</evidence>
<dbReference type="GO" id="GO:0005576">
    <property type="term" value="C:extracellular region"/>
    <property type="evidence" value="ECO:0007669"/>
    <property type="project" value="UniProtKB-SubCell"/>
</dbReference>
<protein>
    <submittedName>
        <fullName evidence="7">Protein yellow-like</fullName>
    </submittedName>
</protein>
<evidence type="ECO:0000256" key="3">
    <source>
        <dbReference type="ARBA" id="ARBA00022525"/>
    </source>
</evidence>
<dbReference type="Gene3D" id="2.120.10.30">
    <property type="entry name" value="TolB, C-terminal domain"/>
    <property type="match status" value="1"/>
</dbReference>
<comment type="caution">
    <text evidence="7">The sequence shown here is derived from an EMBL/GenBank/DDBJ whole genome shotgun (WGS) entry which is preliminary data.</text>
</comment>
<keyword evidence="4 6" id="KW-0732">Signal</keyword>
<comment type="similarity">
    <text evidence="2">Belongs to the major royal jelly protein family.</text>
</comment>
<proteinExistence type="inferred from homology"/>
<evidence type="ECO:0000256" key="1">
    <source>
        <dbReference type="ARBA" id="ARBA00004613"/>
    </source>
</evidence>
<gene>
    <name evidence="7" type="ORF">V1478_013799</name>
</gene>
<comment type="subcellular location">
    <subcellularLocation>
        <location evidence="1">Secreted</location>
    </subcellularLocation>
</comment>
<dbReference type="Proteomes" id="UP001607302">
    <property type="component" value="Unassembled WGS sequence"/>
</dbReference>
<name>A0ABD2A678_VESSQ</name>
<dbReference type="AlphaFoldDB" id="A0ABD2A678"/>
<dbReference type="EMBL" id="JAUDFV010000154">
    <property type="protein sequence ID" value="KAL2716123.1"/>
    <property type="molecule type" value="Genomic_DNA"/>
</dbReference>
<reference evidence="7 8" key="1">
    <citation type="journal article" date="2024" name="Ann. Entomol. Soc. Am.">
        <title>Genomic analyses of the southern and eastern yellowjacket wasps (Hymenoptera: Vespidae) reveal evolutionary signatures of social life.</title>
        <authorList>
            <person name="Catto M.A."/>
            <person name="Caine P.B."/>
            <person name="Orr S.E."/>
            <person name="Hunt B.G."/>
            <person name="Goodisman M.A.D."/>
        </authorList>
    </citation>
    <scope>NUCLEOTIDE SEQUENCE [LARGE SCALE GENOMIC DNA]</scope>
    <source>
        <strain evidence="7">233</strain>
        <tissue evidence="7">Head and thorax</tissue>
    </source>
</reference>
<feature type="signal peptide" evidence="6">
    <location>
        <begin position="1"/>
        <end position="20"/>
    </location>
</feature>
<organism evidence="7 8">
    <name type="scientific">Vespula squamosa</name>
    <name type="common">Southern yellow jacket</name>
    <name type="synonym">Wasp</name>
    <dbReference type="NCBI Taxonomy" id="30214"/>
    <lineage>
        <taxon>Eukaryota</taxon>
        <taxon>Metazoa</taxon>
        <taxon>Ecdysozoa</taxon>
        <taxon>Arthropoda</taxon>
        <taxon>Hexapoda</taxon>
        <taxon>Insecta</taxon>
        <taxon>Pterygota</taxon>
        <taxon>Neoptera</taxon>
        <taxon>Endopterygota</taxon>
        <taxon>Hymenoptera</taxon>
        <taxon>Apocrita</taxon>
        <taxon>Aculeata</taxon>
        <taxon>Vespoidea</taxon>
        <taxon>Vespidae</taxon>
        <taxon>Vespinae</taxon>
        <taxon>Vespula</taxon>
    </lineage>
</organism>
<dbReference type="PRINTS" id="PR01366">
    <property type="entry name" value="ROYALJELLY"/>
</dbReference>
<keyword evidence="5" id="KW-0325">Glycoprotein</keyword>
<evidence type="ECO:0000256" key="5">
    <source>
        <dbReference type="ARBA" id="ARBA00023180"/>
    </source>
</evidence>
<evidence type="ECO:0000256" key="2">
    <source>
        <dbReference type="ARBA" id="ARBA00009127"/>
    </source>
</evidence>
<sequence length="430" mass="49027">MISWIFGFVAVLSCSVICNCELDNKMKIIYSWKALEFAFPNERARATAIKQGTFIPGAPVPIDVDFYYGERQGSIVFVTIPRFIKGIPATFGYVTDDVTPEGNPIIAPYPSWEWNKEGDCNVITSVFRVAIDKCNRLWVLDTGKVGNRQICRPQLHVFSLINNRLIHQYKFPRDQFKDTSLFVTPVVDIRDTDDKCRNTFVYVADVTGFGLLVYDHRYNRSWRIENKLFYPYPPYGTFNINGDTFDLMDGIFALALGPIKSDGDRILYFHSLASRVESWVATSTIRNYSIFVHDSEATPRSFEPFALERPSQSAAEAMNKDGVLFFGLLSEISLACWNSKKYPEYGGKNIENILVDQENLQFPSGLKLKYSKKNREEIWILTSSFQRFMTGTLHSNETNFRILAGFVDELIRGTKCDSVTHAHGPVTFPT</sequence>
<dbReference type="InterPro" id="IPR011042">
    <property type="entry name" value="6-blade_b-propeller_TolB-like"/>
</dbReference>
<dbReference type="FunFam" id="2.120.10.30:FF:000045">
    <property type="entry name" value="Blast:Protein yellow"/>
    <property type="match status" value="1"/>
</dbReference>
<feature type="chain" id="PRO_5044778975" evidence="6">
    <location>
        <begin position="21"/>
        <end position="430"/>
    </location>
</feature>
<dbReference type="Pfam" id="PF03022">
    <property type="entry name" value="MRJP"/>
    <property type="match status" value="1"/>
</dbReference>
<keyword evidence="8" id="KW-1185">Reference proteome</keyword>
<dbReference type="PANTHER" id="PTHR10009:SF7">
    <property type="entry name" value="GH10609P-RELATED"/>
    <property type="match status" value="1"/>
</dbReference>
<evidence type="ECO:0000256" key="6">
    <source>
        <dbReference type="SAM" id="SignalP"/>
    </source>
</evidence>
<dbReference type="PANTHER" id="PTHR10009">
    <property type="entry name" value="PROTEIN YELLOW-RELATED"/>
    <property type="match status" value="1"/>
</dbReference>
<evidence type="ECO:0000313" key="8">
    <source>
        <dbReference type="Proteomes" id="UP001607302"/>
    </source>
</evidence>
<accession>A0ABD2A678</accession>